<organism evidence="1">
    <name type="scientific">marine metagenome</name>
    <dbReference type="NCBI Taxonomy" id="408172"/>
    <lineage>
        <taxon>unclassified sequences</taxon>
        <taxon>metagenomes</taxon>
        <taxon>ecological metagenomes</taxon>
    </lineage>
</organism>
<dbReference type="SUPFAM" id="SSF55486">
    <property type="entry name" value="Metalloproteases ('zincins'), catalytic domain"/>
    <property type="match status" value="1"/>
</dbReference>
<protein>
    <recommendedName>
        <fullName evidence="2">Peptidase M12B domain-containing protein</fullName>
    </recommendedName>
</protein>
<dbReference type="EMBL" id="UINC01033909">
    <property type="protein sequence ID" value="SVB23925.1"/>
    <property type="molecule type" value="Genomic_DNA"/>
</dbReference>
<name>A0A382CCT5_9ZZZZ</name>
<reference evidence="1" key="1">
    <citation type="submission" date="2018-05" db="EMBL/GenBank/DDBJ databases">
        <authorList>
            <person name="Lanie J.A."/>
            <person name="Ng W.-L."/>
            <person name="Kazmierczak K.M."/>
            <person name="Andrzejewski T.M."/>
            <person name="Davidsen T.M."/>
            <person name="Wayne K.J."/>
            <person name="Tettelin H."/>
            <person name="Glass J.I."/>
            <person name="Rusch D."/>
            <person name="Podicherti R."/>
            <person name="Tsui H.-C.T."/>
            <person name="Winkler M.E."/>
        </authorList>
    </citation>
    <scope>NUCLEOTIDE SEQUENCE</scope>
</reference>
<sequence length="520" mass="57137">MKRLFCTVVVLSLSIVAQSHTTINNWIYNDATNQTHTTAQAVLKKDDLSAALHMSPLLEPGARSNIVVAFPTPEGKTKDFRMFFSPVMPTSLAQKYPDIQTYTGIGLNNPSERVSVTTSNSGIKAMIMSSNGNIFIDQLRESTGTYRVSYHENEKPITDHCPGCGGGDAIIVEPPPGTNVSRNDFPSCVGEAQPCYTIGDTLVTFRFAGILTAEANNEFADGTVAGGLAWMNALVNQINLLWVRELSFRLELIEDSDSLIYTNETQTPWLFTEYDMYVELPRVLDHLTDVIGPGGYDTPASSLMWEYGAVFNVGYGGGLAYVPGSTSANLPYYTIFNHEIGHNLGSSHNCSIENGWSSTIGGSIMCWRGNTLPGSGGDQYTSHTIDIAIKYQQEMFWSSGYDYQRGWTRVATGNTPPEVGVPTSGFTIPKETPFVLEGYATDVFVDIPTLSWEQNDASDSTFESPDFPEFTGPLFCSVDGTLEGHKRYFPHMPSLLENQYDTPLSAGNDYLVEKLPFAER</sequence>
<feature type="non-terminal residue" evidence="1">
    <location>
        <position position="520"/>
    </location>
</feature>
<gene>
    <name evidence="1" type="ORF">METZ01_LOCUS176779</name>
</gene>
<dbReference type="Pfam" id="PF13583">
    <property type="entry name" value="Reprolysin_4"/>
    <property type="match status" value="1"/>
</dbReference>
<accession>A0A382CCT5</accession>
<proteinExistence type="predicted"/>
<evidence type="ECO:0008006" key="2">
    <source>
        <dbReference type="Google" id="ProtNLM"/>
    </source>
</evidence>
<dbReference type="AlphaFoldDB" id="A0A382CCT5"/>
<evidence type="ECO:0000313" key="1">
    <source>
        <dbReference type="EMBL" id="SVB23925.1"/>
    </source>
</evidence>